<dbReference type="Gene3D" id="3.60.21.10">
    <property type="match status" value="1"/>
</dbReference>
<dbReference type="Pfam" id="PF13385">
    <property type="entry name" value="Laminin_G_3"/>
    <property type="match status" value="1"/>
</dbReference>
<evidence type="ECO:0000256" key="2">
    <source>
        <dbReference type="ARBA" id="ARBA00023157"/>
    </source>
</evidence>
<keyword evidence="2" id="KW-1015">Disulfide bond</keyword>
<evidence type="ECO:0000256" key="1">
    <source>
        <dbReference type="ARBA" id="ARBA00022729"/>
    </source>
</evidence>
<dbReference type="PROSITE" id="PS50853">
    <property type="entry name" value="FN3"/>
    <property type="match status" value="1"/>
</dbReference>
<dbReference type="PANTHER" id="PTHR22953">
    <property type="entry name" value="ACID PHOSPHATASE RELATED"/>
    <property type="match status" value="1"/>
</dbReference>
<dbReference type="PANTHER" id="PTHR22953:SF153">
    <property type="entry name" value="PURPLE ACID PHOSPHATASE"/>
    <property type="match status" value="1"/>
</dbReference>
<keyword evidence="1 4" id="KW-0732">Signal</keyword>
<dbReference type="InterPro" id="IPR029052">
    <property type="entry name" value="Metallo-depent_PP-like"/>
</dbReference>
<dbReference type="SUPFAM" id="SSF49363">
    <property type="entry name" value="Purple acid phosphatase, N-terminal domain"/>
    <property type="match status" value="1"/>
</dbReference>
<organism evidence="6 7">
    <name type="scientific">Brevundimonas diminuta 3F5N</name>
    <dbReference type="NCBI Taxonomy" id="1255603"/>
    <lineage>
        <taxon>Bacteria</taxon>
        <taxon>Pseudomonadati</taxon>
        <taxon>Pseudomonadota</taxon>
        <taxon>Alphaproteobacteria</taxon>
        <taxon>Caulobacterales</taxon>
        <taxon>Caulobacteraceae</taxon>
        <taxon>Brevundimonas</taxon>
    </lineage>
</organism>
<dbReference type="Pfam" id="PF00149">
    <property type="entry name" value="Metallophos"/>
    <property type="match status" value="1"/>
</dbReference>
<dbReference type="GO" id="GO:0003993">
    <property type="term" value="F:acid phosphatase activity"/>
    <property type="evidence" value="ECO:0007669"/>
    <property type="project" value="InterPro"/>
</dbReference>
<reference evidence="6 7" key="1">
    <citation type="submission" date="2017-02" db="EMBL/GenBank/DDBJ databases">
        <authorList>
            <person name="Peterson S.W."/>
        </authorList>
    </citation>
    <scope>NUCLEOTIDE SEQUENCE [LARGE SCALE GENOMIC DNA]</scope>
    <source>
        <strain evidence="6 7">3F5N</strain>
    </source>
</reference>
<dbReference type="InterPro" id="IPR039331">
    <property type="entry name" value="PAPs-like"/>
</dbReference>
<dbReference type="SUPFAM" id="SSF49899">
    <property type="entry name" value="Concanavalin A-like lectins/glucanases"/>
    <property type="match status" value="1"/>
</dbReference>
<dbReference type="EMBL" id="FUIE01000049">
    <property type="protein sequence ID" value="SJM62984.1"/>
    <property type="molecule type" value="Genomic_DNA"/>
</dbReference>
<feature type="signal peptide" evidence="4">
    <location>
        <begin position="1"/>
        <end position="22"/>
    </location>
</feature>
<accession>A0A1R4G494</accession>
<evidence type="ECO:0000313" key="7">
    <source>
        <dbReference type="Proteomes" id="UP000195766"/>
    </source>
</evidence>
<dbReference type="InterPro" id="IPR004843">
    <property type="entry name" value="Calcineurin-like_PHP"/>
</dbReference>
<feature type="region of interest" description="Disordered" evidence="3">
    <location>
        <begin position="34"/>
        <end position="62"/>
    </location>
</feature>
<evidence type="ECO:0000256" key="4">
    <source>
        <dbReference type="SAM" id="SignalP"/>
    </source>
</evidence>
<dbReference type="Gene3D" id="2.60.120.200">
    <property type="match status" value="1"/>
</dbReference>
<dbReference type="Gene3D" id="2.60.40.10">
    <property type="entry name" value="Immunoglobulins"/>
    <property type="match status" value="1"/>
</dbReference>
<dbReference type="CDD" id="cd00063">
    <property type="entry name" value="FN3"/>
    <property type="match status" value="1"/>
</dbReference>
<dbReference type="InterPro" id="IPR013783">
    <property type="entry name" value="Ig-like_fold"/>
</dbReference>
<dbReference type="GO" id="GO:0046872">
    <property type="term" value="F:metal ion binding"/>
    <property type="evidence" value="ECO:0007669"/>
    <property type="project" value="InterPro"/>
</dbReference>
<evidence type="ECO:0000259" key="5">
    <source>
        <dbReference type="PROSITE" id="PS50853"/>
    </source>
</evidence>
<sequence length="599" mass="66375">MNRTLLAALLASACLIPTGVQAMQSQAWDFTPRYELPRGAGSQRADTPPPIASLTPSATSMRFNGMTPTESRILETTFDSRRDFTVEMWILDHVNHPVAAVLTPGDANGATPWLLSYRDGRASFGPAGAAMVDAPDYKDVWRHVVGVRQGDAWRLYVNGALAGSTSARMTGASESSLALTAYLEAEPYMSLPDLVRGAAVHDRALSAAEVEAAFAARAALVDQGRLNAESFHFTQPPYLNAPTTQDIQLSWETDRPARFTVAWGEAEAQMRRIEVPAAEEGRLGGATLDGLKADTPYFYRVTASTEDGRTLDSGLLSFRSAPLPGAPFVIAVSADTEARPHINNRMSQLIWEERPNLLLLAGDLTDGGDIERRYQWTHEYFLGMGGLFGRVPIITAPGNGEGEQHWFRRYHRQPGDEAYFSHRYGDVEFFVLDSNLEDSEERKPGFRARQAAWLDQALARSTARWKIAMHHHDVFTSDEDDHGDSWAARSTYGSETMQREFTSIFERHGVDLVIYGHLHAYERTWPMTQGSVDLENGVTYVQVGGMGGNLEDFAPNKPAFSAKTARTHHYVMLRGAGDRIEVEMIDIEGRSRDRFSLTK</sequence>
<evidence type="ECO:0000256" key="3">
    <source>
        <dbReference type="SAM" id="MobiDB-lite"/>
    </source>
</evidence>
<dbReference type="SMART" id="SM00560">
    <property type="entry name" value="LamGL"/>
    <property type="match status" value="1"/>
</dbReference>
<protein>
    <submittedName>
        <fullName evidence="6">Purple acid phosphatase</fullName>
    </submittedName>
</protein>
<proteinExistence type="predicted"/>
<feature type="chain" id="PRO_5012074162" evidence="4">
    <location>
        <begin position="23"/>
        <end position="599"/>
    </location>
</feature>
<dbReference type="InterPro" id="IPR003961">
    <property type="entry name" value="FN3_dom"/>
</dbReference>
<dbReference type="SUPFAM" id="SSF56300">
    <property type="entry name" value="Metallo-dependent phosphatases"/>
    <property type="match status" value="1"/>
</dbReference>
<name>A0A1R4G494_BREDI</name>
<dbReference type="Proteomes" id="UP000195766">
    <property type="component" value="Unassembled WGS sequence"/>
</dbReference>
<dbReference type="InterPro" id="IPR006558">
    <property type="entry name" value="LamG-like"/>
</dbReference>
<evidence type="ECO:0000313" key="6">
    <source>
        <dbReference type="EMBL" id="SJM62984.1"/>
    </source>
</evidence>
<dbReference type="RefSeq" id="WP_179205069.1">
    <property type="nucleotide sequence ID" value="NZ_FUIE01000049.1"/>
</dbReference>
<gene>
    <name evidence="6" type="ORF">FM111_09235</name>
</gene>
<dbReference type="AlphaFoldDB" id="A0A1R4G494"/>
<feature type="domain" description="Fibronectin type-III" evidence="5">
    <location>
        <begin position="233"/>
        <end position="323"/>
    </location>
</feature>
<dbReference type="InterPro" id="IPR008963">
    <property type="entry name" value="Purple_acid_Pase-like_N"/>
</dbReference>
<dbReference type="InterPro" id="IPR013320">
    <property type="entry name" value="ConA-like_dom_sf"/>
</dbReference>